<evidence type="ECO:0000256" key="6">
    <source>
        <dbReference type="SAM" id="MobiDB-lite"/>
    </source>
</evidence>
<keyword evidence="9" id="KW-1185">Reference proteome</keyword>
<reference evidence="9" key="1">
    <citation type="submission" date="2015-12" db="EMBL/GenBank/DDBJ databases">
        <title>Complete genome sequence of Pandoraea norimbergensis DSM 11628.</title>
        <authorList>
            <person name="Ee R."/>
            <person name="Lim Y.-L."/>
            <person name="Yong D."/>
            <person name="Yin W.-F."/>
            <person name="Chan K.-G."/>
        </authorList>
    </citation>
    <scope>NUCLEOTIDE SEQUENCE [LARGE SCALE GENOMIC DNA]</scope>
    <source>
        <strain evidence="9">DSM 11628</strain>
    </source>
</reference>
<evidence type="ECO:0000256" key="1">
    <source>
        <dbReference type="ARBA" id="ARBA00004551"/>
    </source>
</evidence>
<comment type="subcellular location">
    <subcellularLocation>
        <location evidence="1">Host membrane</location>
    </subcellularLocation>
</comment>
<evidence type="ECO:0000256" key="2">
    <source>
        <dbReference type="ARBA" id="ARBA00022870"/>
    </source>
</evidence>
<evidence type="ECO:0000313" key="8">
    <source>
        <dbReference type="EMBL" id="ALS59524.1"/>
    </source>
</evidence>
<dbReference type="Pfam" id="PF04888">
    <property type="entry name" value="SseC"/>
    <property type="match status" value="1"/>
</dbReference>
<dbReference type="EMBL" id="CP013480">
    <property type="protein sequence ID" value="ALS59524.1"/>
    <property type="molecule type" value="Genomic_DNA"/>
</dbReference>
<organism evidence="8 9">
    <name type="scientific">Pandoraea norimbergensis</name>
    <dbReference type="NCBI Taxonomy" id="93219"/>
    <lineage>
        <taxon>Bacteria</taxon>
        <taxon>Pseudomonadati</taxon>
        <taxon>Pseudomonadota</taxon>
        <taxon>Betaproteobacteria</taxon>
        <taxon>Burkholderiales</taxon>
        <taxon>Burkholderiaceae</taxon>
        <taxon>Pandoraea</taxon>
    </lineage>
</organism>
<evidence type="ECO:0000259" key="7">
    <source>
        <dbReference type="Pfam" id="PF04888"/>
    </source>
</evidence>
<dbReference type="RefSeq" id="WP_058376448.1">
    <property type="nucleotide sequence ID" value="NZ_CP013480.3"/>
</dbReference>
<feature type="domain" description="Translocator protein BipB-like C-terminal" evidence="7">
    <location>
        <begin position="110"/>
        <end position="338"/>
    </location>
</feature>
<keyword evidence="2" id="KW-1043">Host membrane</keyword>
<feature type="region of interest" description="Disordered" evidence="6">
    <location>
        <begin position="28"/>
        <end position="60"/>
    </location>
</feature>
<keyword evidence="3" id="KW-0843">Virulence</keyword>
<accession>A0ABN4JG86</accession>
<dbReference type="Proteomes" id="UP000060277">
    <property type="component" value="Chromosome"/>
</dbReference>
<name>A0ABN4JG86_9BURK</name>
<proteinExistence type="inferred from homology"/>
<sequence>MIPIYSVGAGFGPSRALDVHDAPASNAASASAQADAVRKRRESDNWLTSDDFAPDMPGDADAKEADGAFARLLQKLFSISSGLALDALRPPGHHGAQDLASLEELDPSTMAMMASMITMEALGDTAKSTQRALELLAERQDKLRQEDIQKFREQMDKATEDANKARKGGVFGAVFDWIVAAVETVVGAVKVVTGVLTMNPLLIAGGVADLGAGIAGLGAAFHKTMALVDPKNAGYHEQQAEKWGKAQMAFQIIGAVVGFGTSLKGVLAARTVTKTAGRVFKGAAGESLEQAVKAGDKAAIDTIKKRVSSEVSFVIGDQIGKRVGKSLLQSGTRTSRALAKAGFNRMAETFAQQMTEQMVERAFKKVVKAATKQVAKGKAVTAKSLGNSFGSQLRLEAGRAALRGSWSLSGAVRSTLVGANAVGQNVIGMQRAKLNFEARNLGVDMMWLQTLMDMTGDDKKRNAKRMATLIEQQADVATSASEMVQQTGATRIRIAASMA</sequence>
<gene>
    <name evidence="8" type="ORF">AT302_06920</name>
</gene>
<comment type="similarity">
    <text evidence="4">Belongs to the SctE/SipB/YopB family.</text>
</comment>
<keyword evidence="5" id="KW-0175">Coiled coil</keyword>
<dbReference type="InterPro" id="IPR006972">
    <property type="entry name" value="BipB-like_C"/>
</dbReference>
<protein>
    <recommendedName>
        <fullName evidence="7">Translocator protein BipB-like C-terminal domain-containing protein</fullName>
    </recommendedName>
</protein>
<evidence type="ECO:0000256" key="5">
    <source>
        <dbReference type="SAM" id="Coils"/>
    </source>
</evidence>
<evidence type="ECO:0000256" key="4">
    <source>
        <dbReference type="ARBA" id="ARBA00035640"/>
    </source>
</evidence>
<evidence type="ECO:0000313" key="9">
    <source>
        <dbReference type="Proteomes" id="UP000060277"/>
    </source>
</evidence>
<evidence type="ECO:0000256" key="3">
    <source>
        <dbReference type="ARBA" id="ARBA00023026"/>
    </source>
</evidence>
<keyword evidence="2" id="KW-0472">Membrane</keyword>
<feature type="coiled-coil region" evidence="5">
    <location>
        <begin position="126"/>
        <end position="168"/>
    </location>
</feature>